<dbReference type="Gene3D" id="3.90.550.10">
    <property type="entry name" value="Spore Coat Polysaccharide Biosynthesis Protein SpsA, Chain A"/>
    <property type="match status" value="1"/>
</dbReference>
<dbReference type="SUPFAM" id="SSF53448">
    <property type="entry name" value="Nucleotide-diphospho-sugar transferases"/>
    <property type="match status" value="1"/>
</dbReference>
<gene>
    <name evidence="2" type="ORF">DCO61_07590</name>
</gene>
<dbReference type="Proteomes" id="UP000477070">
    <property type="component" value="Unassembled WGS sequence"/>
</dbReference>
<keyword evidence="2" id="KW-0808">Transferase</keyword>
<reference evidence="2 3" key="1">
    <citation type="submission" date="2019-12" db="EMBL/GenBank/DDBJ databases">
        <title>Multi-Generational Helicobacter saguini Isolates.</title>
        <authorList>
            <person name="Mannion A."/>
            <person name="Shen Z."/>
            <person name="Fox J.G."/>
        </authorList>
    </citation>
    <scope>NUCLEOTIDE SEQUENCE [LARGE SCALE GENOMIC DNA]</scope>
    <source>
        <strain evidence="3">16-048 (F4)</strain>
    </source>
</reference>
<dbReference type="GO" id="GO:0016740">
    <property type="term" value="F:transferase activity"/>
    <property type="evidence" value="ECO:0007669"/>
    <property type="project" value="UniProtKB-KW"/>
</dbReference>
<dbReference type="InterPro" id="IPR001173">
    <property type="entry name" value="Glyco_trans_2-like"/>
</dbReference>
<dbReference type="CDD" id="cd00761">
    <property type="entry name" value="Glyco_tranf_GTA_type"/>
    <property type="match status" value="1"/>
</dbReference>
<protein>
    <submittedName>
        <fullName evidence="2">Glycosyltransferase</fullName>
    </submittedName>
</protein>
<dbReference type="PANTHER" id="PTHR43685:SF2">
    <property type="entry name" value="GLYCOSYLTRANSFERASE 2-LIKE DOMAIN-CONTAINING PROTEIN"/>
    <property type="match status" value="1"/>
</dbReference>
<evidence type="ECO:0000313" key="2">
    <source>
        <dbReference type="EMBL" id="MWV69864.1"/>
    </source>
</evidence>
<accession>A0A6L7D6N9</accession>
<dbReference type="EMBL" id="QBIU01000001">
    <property type="protein sequence ID" value="MWV69864.1"/>
    <property type="molecule type" value="Genomic_DNA"/>
</dbReference>
<feature type="domain" description="Glycosyltransferase 2-like" evidence="1">
    <location>
        <begin position="73"/>
        <end position="208"/>
    </location>
</feature>
<sequence>MEYAELQVQKRENLTKEEQLEAIRRVEERSVKFFTKDFDTSCFTDYNDNFKLKEHIESVLIMKQDLKTKPKFSIAIPNYKRKDELKRALDSVLNQDFESEYEVLVVENTDNFNDNSIGEMLEKEYKGRINYYRNKENLGLFGNWNRCITLAQGEWVGTCHSDDMLMPNYLKELSKVIKLKKCENVALLGVCSEGETHHFKKKHEIIRKVFKDAYMDRALSKWTWWSTNVSTANTNGGGG</sequence>
<dbReference type="InterPro" id="IPR029044">
    <property type="entry name" value="Nucleotide-diphossugar_trans"/>
</dbReference>
<evidence type="ECO:0000313" key="3">
    <source>
        <dbReference type="Proteomes" id="UP000477070"/>
    </source>
</evidence>
<name>A0A6L7D6N9_9HELI</name>
<dbReference type="RefSeq" id="WP_118962077.1">
    <property type="nucleotide sequence ID" value="NZ_QBIU01000001.1"/>
</dbReference>
<dbReference type="InterPro" id="IPR050834">
    <property type="entry name" value="Glycosyltransf_2"/>
</dbReference>
<dbReference type="Pfam" id="PF00535">
    <property type="entry name" value="Glycos_transf_2"/>
    <property type="match status" value="1"/>
</dbReference>
<comment type="caution">
    <text evidence="2">The sequence shown here is derived from an EMBL/GenBank/DDBJ whole genome shotgun (WGS) entry which is preliminary data.</text>
</comment>
<proteinExistence type="predicted"/>
<dbReference type="PANTHER" id="PTHR43685">
    <property type="entry name" value="GLYCOSYLTRANSFERASE"/>
    <property type="match status" value="1"/>
</dbReference>
<evidence type="ECO:0000259" key="1">
    <source>
        <dbReference type="Pfam" id="PF00535"/>
    </source>
</evidence>
<dbReference type="AlphaFoldDB" id="A0A6L7D6N9"/>
<organism evidence="2 3">
    <name type="scientific">Helicobacter saguini</name>
    <dbReference type="NCBI Taxonomy" id="1548018"/>
    <lineage>
        <taxon>Bacteria</taxon>
        <taxon>Pseudomonadati</taxon>
        <taxon>Campylobacterota</taxon>
        <taxon>Epsilonproteobacteria</taxon>
        <taxon>Campylobacterales</taxon>
        <taxon>Helicobacteraceae</taxon>
        <taxon>Helicobacter</taxon>
    </lineage>
</organism>